<reference evidence="5" key="1">
    <citation type="submission" date="2010-05" db="EMBL/GenBank/DDBJ databases">
        <title>The Genome Sequence of Magnaporthe poae strain ATCC 64411.</title>
        <authorList>
            <consortium name="The Broad Institute Genome Sequencing Platform"/>
            <consortium name="Broad Institute Genome Sequencing Center for Infectious Disease"/>
            <person name="Ma L.-J."/>
            <person name="Dead R."/>
            <person name="Young S."/>
            <person name="Zeng Q."/>
            <person name="Koehrsen M."/>
            <person name="Alvarado L."/>
            <person name="Berlin A."/>
            <person name="Chapman S.B."/>
            <person name="Chen Z."/>
            <person name="Freedman E."/>
            <person name="Gellesch M."/>
            <person name="Goldberg J."/>
            <person name="Griggs A."/>
            <person name="Gujja S."/>
            <person name="Heilman E.R."/>
            <person name="Heiman D."/>
            <person name="Hepburn T."/>
            <person name="Howarth C."/>
            <person name="Jen D."/>
            <person name="Larson L."/>
            <person name="Mehta T."/>
            <person name="Neiman D."/>
            <person name="Pearson M."/>
            <person name="Roberts A."/>
            <person name="Saif S."/>
            <person name="Shea T."/>
            <person name="Shenoy N."/>
            <person name="Sisk P."/>
            <person name="Stolte C."/>
            <person name="Sykes S."/>
            <person name="Walk T."/>
            <person name="White J."/>
            <person name="Yandava C."/>
            <person name="Haas B."/>
            <person name="Nusbaum C."/>
            <person name="Birren B."/>
        </authorList>
    </citation>
    <scope>NUCLEOTIDE SEQUENCE</scope>
    <source>
        <strain evidence="5">ATCC 64411</strain>
    </source>
</reference>
<evidence type="ECO:0000256" key="2">
    <source>
        <dbReference type="SAM" id="MobiDB-lite"/>
    </source>
</evidence>
<dbReference type="OrthoDB" id="4739937at2759"/>
<dbReference type="AlphaFoldDB" id="A0A0H2U2W2"/>
<dbReference type="Pfam" id="PF24883">
    <property type="entry name" value="NPHP3_N"/>
    <property type="match status" value="1"/>
</dbReference>
<feature type="domain" description="GPI inositol-deacylase winged helix" evidence="3">
    <location>
        <begin position="612"/>
        <end position="699"/>
    </location>
</feature>
<feature type="domain" description="Nephrocystin 3-like N-terminal" evidence="4">
    <location>
        <begin position="336"/>
        <end position="497"/>
    </location>
</feature>
<dbReference type="EMBL" id="GL876975">
    <property type="protein sequence ID" value="KLU90680.1"/>
    <property type="molecule type" value="Genomic_DNA"/>
</dbReference>
<name>A0A0H2U2W2_MAGP6</name>
<dbReference type="PANTHER" id="PTHR10039:SF14">
    <property type="entry name" value="NACHT DOMAIN-CONTAINING PROTEIN"/>
    <property type="match status" value="1"/>
</dbReference>
<proteinExistence type="predicted"/>
<dbReference type="InterPro" id="IPR056884">
    <property type="entry name" value="NPHP3-like_N"/>
</dbReference>
<evidence type="ECO:0000259" key="4">
    <source>
        <dbReference type="Pfam" id="PF24883"/>
    </source>
</evidence>
<dbReference type="SUPFAM" id="SSF52540">
    <property type="entry name" value="P-loop containing nucleoside triphosphate hydrolases"/>
    <property type="match status" value="1"/>
</dbReference>
<organism evidence="5">
    <name type="scientific">Magnaporthiopsis poae (strain ATCC 64411 / 73-15)</name>
    <name type="common">Kentucky bluegrass fungus</name>
    <name type="synonym">Magnaporthe poae</name>
    <dbReference type="NCBI Taxonomy" id="644358"/>
    <lineage>
        <taxon>Eukaryota</taxon>
        <taxon>Fungi</taxon>
        <taxon>Dikarya</taxon>
        <taxon>Ascomycota</taxon>
        <taxon>Pezizomycotina</taxon>
        <taxon>Sordariomycetes</taxon>
        <taxon>Sordariomycetidae</taxon>
        <taxon>Magnaporthales</taxon>
        <taxon>Magnaporthaceae</taxon>
        <taxon>Magnaporthiopsis</taxon>
    </lineage>
</organism>
<dbReference type="PANTHER" id="PTHR10039">
    <property type="entry name" value="AMELOGENIN"/>
    <property type="match status" value="1"/>
</dbReference>
<evidence type="ECO:0000256" key="1">
    <source>
        <dbReference type="ARBA" id="ARBA00022737"/>
    </source>
</evidence>
<feature type="compositionally biased region" description="Basic and acidic residues" evidence="2">
    <location>
        <begin position="310"/>
        <end position="322"/>
    </location>
</feature>
<gene>
    <name evidence="5" type="ORF">MAPG_10532</name>
</gene>
<feature type="non-terminal residue" evidence="5">
    <location>
        <position position="750"/>
    </location>
</feature>
<evidence type="ECO:0000313" key="5">
    <source>
        <dbReference type="EMBL" id="KLU90680.1"/>
    </source>
</evidence>
<protein>
    <recommendedName>
        <fullName evidence="6">NACHT domain-containing protein</fullName>
    </recommendedName>
</protein>
<evidence type="ECO:0000259" key="3">
    <source>
        <dbReference type="Pfam" id="PF22939"/>
    </source>
</evidence>
<accession>A0A0H2U2W2</accession>
<dbReference type="Gene3D" id="3.40.50.300">
    <property type="entry name" value="P-loop containing nucleotide triphosphate hydrolases"/>
    <property type="match status" value="1"/>
</dbReference>
<dbReference type="VEuPathDB" id="FungiDB:MAPG_10532"/>
<sequence>MNLDASSPEEFFSRSLEAFKNSIPPSKRDALKSLRDGDTMVAELKLALARGQGGRFENACLQISRFSGALTTYFHVLNTFMMVSPETTGWFWGSILLVCQLGSSYAGFFEKTADMLSSIALEMPQYADYVVTCNARSDIKSPRLLKTLSFLYTDIIDFCAQICDMFSRTGRGSNLLRRMTFIAEVMWRPFDVRFRGLIERTRRHREVFLEEMRLSDSKMLNDLQKVAAIEKTLNLRYKNLQKSIDSSFQRLDSVATAAEEKRAANEAESVAVQIKQWMSPAEYRNIFEHARRERFEGTGGATLSSPQYKNWRDGGFSDRSDEAEASSASKTAQGITSKILLLRGKPGFGKTYLSTVIIDDLCAQPSPALPPTTPQMAPQDPARVRLTAFYHFSSASNFPVGRTTASALRAIVTQMAHMLRGHPVLLDPVSVLHMGGLQSGQLQASSDEAEAALQIMVQTSPTHLVIDGIDECEDPQHLLGVLVNLCFNSDCRILLLGRPDMILPRPFLKSSPVILDLTKEHNTDDIRRYIGVEFDAMIEDGLFGTVALPPDSQNRASQHANGMFLWSSLFIGYLKNPGLKPRDRHKFVADVLLFEGLDGLTEVILDRLAQRSTEEKANIRNIFHWVVAALYPVSTATLHTALAITAGQETTELDYLANFPQCLPHLTGALVELDADGRPALIHLSIREYLTSARSAKFASFSMSNPLPVHEEFAARCLSYLTHDIPKRPILPLVKAAPRSLVRRGPASRH</sequence>
<evidence type="ECO:0008006" key="6">
    <source>
        <dbReference type="Google" id="ProtNLM"/>
    </source>
</evidence>
<dbReference type="Pfam" id="PF22939">
    <property type="entry name" value="WHD_GPIID"/>
    <property type="match status" value="1"/>
</dbReference>
<keyword evidence="1" id="KW-0677">Repeat</keyword>
<reference evidence="5" key="2">
    <citation type="submission" date="2011-03" db="EMBL/GenBank/DDBJ databases">
        <title>Annotation of Magnaporthe poae ATCC 64411.</title>
        <authorList>
            <person name="Ma L.-J."/>
            <person name="Dead R."/>
            <person name="Young S.K."/>
            <person name="Zeng Q."/>
            <person name="Gargeya S."/>
            <person name="Fitzgerald M."/>
            <person name="Haas B."/>
            <person name="Abouelleil A."/>
            <person name="Alvarado L."/>
            <person name="Arachchi H.M."/>
            <person name="Berlin A."/>
            <person name="Brown A."/>
            <person name="Chapman S.B."/>
            <person name="Chen Z."/>
            <person name="Dunbar C."/>
            <person name="Freedman E."/>
            <person name="Gearin G."/>
            <person name="Gellesch M."/>
            <person name="Goldberg J."/>
            <person name="Griggs A."/>
            <person name="Gujja S."/>
            <person name="Heiman D."/>
            <person name="Howarth C."/>
            <person name="Larson L."/>
            <person name="Lui A."/>
            <person name="MacDonald P.J.P."/>
            <person name="Mehta T."/>
            <person name="Montmayeur A."/>
            <person name="Murphy C."/>
            <person name="Neiman D."/>
            <person name="Pearson M."/>
            <person name="Priest M."/>
            <person name="Roberts A."/>
            <person name="Saif S."/>
            <person name="Shea T."/>
            <person name="Shenoy N."/>
            <person name="Sisk P."/>
            <person name="Stolte C."/>
            <person name="Sykes S."/>
            <person name="Yandava C."/>
            <person name="Wortman J."/>
            <person name="Nusbaum C."/>
            <person name="Birren B."/>
        </authorList>
    </citation>
    <scope>NUCLEOTIDE SEQUENCE</scope>
    <source>
        <strain evidence="5">ATCC 64411</strain>
    </source>
</reference>
<dbReference type="InterPro" id="IPR027417">
    <property type="entry name" value="P-loop_NTPase"/>
</dbReference>
<feature type="region of interest" description="Disordered" evidence="2">
    <location>
        <begin position="297"/>
        <end position="329"/>
    </location>
</feature>
<dbReference type="InterPro" id="IPR054471">
    <property type="entry name" value="GPIID_WHD"/>
</dbReference>